<proteinExistence type="predicted"/>
<keyword evidence="2" id="KW-1185">Reference proteome</keyword>
<protein>
    <submittedName>
        <fullName evidence="1">Uncharacterized protein</fullName>
    </submittedName>
</protein>
<reference evidence="1 2" key="1">
    <citation type="submission" date="2019-02" db="EMBL/GenBank/DDBJ databases">
        <title>Deep-cultivation of Planctomycetes and their phenomic and genomic characterization uncovers novel biology.</title>
        <authorList>
            <person name="Wiegand S."/>
            <person name="Jogler M."/>
            <person name="Boedeker C."/>
            <person name="Pinto D."/>
            <person name="Vollmers J."/>
            <person name="Rivas-Marin E."/>
            <person name="Kohn T."/>
            <person name="Peeters S.H."/>
            <person name="Heuer A."/>
            <person name="Rast P."/>
            <person name="Oberbeckmann S."/>
            <person name="Bunk B."/>
            <person name="Jeske O."/>
            <person name="Meyerdierks A."/>
            <person name="Storesund J.E."/>
            <person name="Kallscheuer N."/>
            <person name="Luecker S."/>
            <person name="Lage O.M."/>
            <person name="Pohl T."/>
            <person name="Merkel B.J."/>
            <person name="Hornburger P."/>
            <person name="Mueller R.-W."/>
            <person name="Bruemmer F."/>
            <person name="Labrenz M."/>
            <person name="Spormann A.M."/>
            <person name="Op Den Camp H."/>
            <person name="Overmann J."/>
            <person name="Amann R."/>
            <person name="Jetten M.S.M."/>
            <person name="Mascher T."/>
            <person name="Medema M.H."/>
            <person name="Devos D.P."/>
            <person name="Kaster A.-K."/>
            <person name="Ovreas L."/>
            <person name="Rohde M."/>
            <person name="Galperin M.Y."/>
            <person name="Jogler C."/>
        </authorList>
    </citation>
    <scope>NUCLEOTIDE SEQUENCE [LARGE SCALE GENOMIC DNA]</scope>
    <source>
        <strain evidence="1 2">Poly41</strain>
    </source>
</reference>
<dbReference type="EMBL" id="SJPV01000005">
    <property type="protein sequence ID" value="TWU37255.1"/>
    <property type="molecule type" value="Genomic_DNA"/>
</dbReference>
<gene>
    <name evidence="1" type="ORF">Poly41_33840</name>
</gene>
<sequence>MSDKSSLACIGRFATCCWHRAAKPTPAIDPISPPTNRPMNANPTAIIYVATTVPRVFPSADSRHCLWLRRDFDVILWACTNHSGNGSRHPARAKDSQLQHRPLACSGACDGYSLSVVSRRSRQVDCSVNPLHNSVYVLAIRHVSKLVSFQRLRFLCSVAARPKKASARYDLDENMVVGFSRRVKNPC</sequence>
<name>A0A5C6DM53_9BACT</name>
<accession>A0A5C6DM53</accession>
<organism evidence="1 2">
    <name type="scientific">Novipirellula artificiosorum</name>
    <dbReference type="NCBI Taxonomy" id="2528016"/>
    <lineage>
        <taxon>Bacteria</taxon>
        <taxon>Pseudomonadati</taxon>
        <taxon>Planctomycetota</taxon>
        <taxon>Planctomycetia</taxon>
        <taxon>Pirellulales</taxon>
        <taxon>Pirellulaceae</taxon>
        <taxon>Novipirellula</taxon>
    </lineage>
</organism>
<dbReference type="Proteomes" id="UP000319143">
    <property type="component" value="Unassembled WGS sequence"/>
</dbReference>
<comment type="caution">
    <text evidence="1">The sequence shown here is derived from an EMBL/GenBank/DDBJ whole genome shotgun (WGS) entry which is preliminary data.</text>
</comment>
<evidence type="ECO:0000313" key="1">
    <source>
        <dbReference type="EMBL" id="TWU37255.1"/>
    </source>
</evidence>
<evidence type="ECO:0000313" key="2">
    <source>
        <dbReference type="Proteomes" id="UP000319143"/>
    </source>
</evidence>
<dbReference type="AlphaFoldDB" id="A0A5C6DM53"/>